<dbReference type="RefSeq" id="WP_353892510.1">
    <property type="nucleotide sequence ID" value="NZ_CP159485.1"/>
</dbReference>
<reference evidence="2" key="2">
    <citation type="submission" date="2024-06" db="EMBL/GenBank/DDBJ databases">
        <authorList>
            <person name="Petrova K.O."/>
            <person name="Toshchakov S.V."/>
            <person name="Boltjanskaja Y.V."/>
            <person name="Kevbrin V.V."/>
        </authorList>
    </citation>
    <scope>NUCLEOTIDE SEQUENCE</scope>
    <source>
        <strain evidence="2">Z-710</strain>
    </source>
</reference>
<organism evidence="2">
    <name type="scientific">Proteinivorax hydrogeniformans</name>
    <dbReference type="NCBI Taxonomy" id="1826727"/>
    <lineage>
        <taxon>Bacteria</taxon>
        <taxon>Bacillati</taxon>
        <taxon>Bacillota</taxon>
        <taxon>Clostridia</taxon>
        <taxon>Eubacteriales</taxon>
        <taxon>Proteinivoracaceae</taxon>
        <taxon>Proteinivorax</taxon>
    </lineage>
</organism>
<dbReference type="AlphaFoldDB" id="A0AAU8HR08"/>
<dbReference type="Pfam" id="PF01963">
    <property type="entry name" value="TraB_PrgY_gumN"/>
    <property type="match status" value="1"/>
</dbReference>
<feature type="signal peptide" evidence="1">
    <location>
        <begin position="1"/>
        <end position="22"/>
    </location>
</feature>
<dbReference type="PANTHER" id="PTHR40590">
    <property type="entry name" value="CYTOPLASMIC PROTEIN-RELATED"/>
    <property type="match status" value="1"/>
</dbReference>
<dbReference type="PROSITE" id="PS51257">
    <property type="entry name" value="PROKAR_LIPOPROTEIN"/>
    <property type="match status" value="1"/>
</dbReference>
<name>A0AAU8HR08_9FIRM</name>
<sequence>MNKNLFKPLVLITLLSMFLLVACIPEDPEESKGIFYEVQTGNTSMYLLGSVHVGKEDMYPLDEEVEKAFKQSQVLGLELDTKNIDEMEIAGQVLHFAKYHDGSLATDLLPEEEFQNAADIIGVQPQMLNQFKPWYITMTLSNIAAEEAGYSSKYGVEEYFIQQAEDKEIIGLETVVDQIATFELLSNESQELYFEETLNNIEGTKDQMDELITLWRQGDSAAFAQMRKETLEQAPTPSLELHQRALLDERDKKMAETLHHILKEDSGRTYFVVVGAMHLVGENSIVDHLNQKGYEVNSVY</sequence>
<dbReference type="PANTHER" id="PTHR40590:SF1">
    <property type="entry name" value="CYTOPLASMIC PROTEIN"/>
    <property type="match status" value="1"/>
</dbReference>
<protein>
    <submittedName>
        <fullName evidence="2">TraB/GumN family protein</fullName>
    </submittedName>
</protein>
<dbReference type="InterPro" id="IPR047111">
    <property type="entry name" value="YbaP-like"/>
</dbReference>
<proteinExistence type="predicted"/>
<dbReference type="CDD" id="cd14789">
    <property type="entry name" value="Tiki"/>
    <property type="match status" value="1"/>
</dbReference>
<accession>A0AAU8HR08</accession>
<dbReference type="InterPro" id="IPR002816">
    <property type="entry name" value="TraB/PrgY/GumN_fam"/>
</dbReference>
<gene>
    <name evidence="2" type="ORF">PRVXH_001862</name>
</gene>
<evidence type="ECO:0000256" key="1">
    <source>
        <dbReference type="SAM" id="SignalP"/>
    </source>
</evidence>
<dbReference type="EMBL" id="CP159485">
    <property type="protein sequence ID" value="XCI27933.1"/>
    <property type="molecule type" value="Genomic_DNA"/>
</dbReference>
<keyword evidence="1" id="KW-0732">Signal</keyword>
<evidence type="ECO:0000313" key="2">
    <source>
        <dbReference type="EMBL" id="XCI27933.1"/>
    </source>
</evidence>
<feature type="chain" id="PRO_5043582986" evidence="1">
    <location>
        <begin position="23"/>
        <end position="300"/>
    </location>
</feature>
<reference evidence="2" key="1">
    <citation type="journal article" date="2018" name="Antonie Van Leeuwenhoek">
        <title>Proteinivorax hydrogeniformans sp. nov., an anaerobic, haloalkaliphilic bacterium fermenting proteinaceous compounds with high hydrogen production.</title>
        <authorList>
            <person name="Boltyanskaya Y."/>
            <person name="Detkova E."/>
            <person name="Pimenov N."/>
            <person name="Kevbrin V."/>
        </authorList>
    </citation>
    <scope>NUCLEOTIDE SEQUENCE</scope>
    <source>
        <strain evidence="2">Z-710</strain>
    </source>
</reference>